<dbReference type="GO" id="GO:0007165">
    <property type="term" value="P:signal transduction"/>
    <property type="evidence" value="ECO:0007669"/>
    <property type="project" value="InterPro"/>
</dbReference>
<dbReference type="EMBL" id="JAATJC010000001">
    <property type="protein sequence ID" value="NJC06693.1"/>
    <property type="molecule type" value="Genomic_DNA"/>
</dbReference>
<reference evidence="3 4" key="1">
    <citation type="submission" date="2020-03" db="EMBL/GenBank/DDBJ databases">
        <title>Genomic Encyclopedia of Type Strains, Phase IV (KMG-IV): sequencing the most valuable type-strain genomes for metagenomic binning, comparative biology and taxonomic classification.</title>
        <authorList>
            <person name="Goeker M."/>
        </authorList>
    </citation>
    <scope>NUCLEOTIDE SEQUENCE [LARGE SCALE GENOMIC DNA]</scope>
    <source>
        <strain evidence="3 4">DSM 16846</strain>
    </source>
</reference>
<feature type="domain" description="TIR" evidence="2">
    <location>
        <begin position="13"/>
        <end position="139"/>
    </location>
</feature>
<sequence length="667" mass="71252">MEQAELGPAAEAGERSVFISYATADRDKALAICEAMERRGVSCWISCRDVEPGENYQEAIVHAIRGARALVLVFSEAANNSNEIKKELSLVSRFGIPLLALRIEDVEPSDAFAYELSTRQWIDAFAGWDRSIDALVARVARLGGKPAHHSPSTTPLPLHDAGRDANGSRKRLGLVAAGAAGFLALAGGLGWHFTRTEAAASQSLAVRLTGFEQLSSDLGAGMTGAMKDEVGAAFGEDGVVSASTAAAPPAGTAPAYAIGGSVRHEGDKIKVITRLVNERTGANLWSASFIYDQAQANHVPRLAAVAATNVVRCGLYATSTYPRALPDATLTNLMSACNEFEVEGGEPSKALNFARKAVALTPDFSAGWSMITIAGAVAAMRLPDGPQRDAFNKEALDAANRAIDLDPKNSEAYAYKSYLIGTNDLVGREKLLKQALEARPLACGCEHHFYGNLLAETGRIDYALLEFQRAVDVLSLNMSSQLSYADLLSQVGRRDSEVKEHVDAALDLVPKPKMLSDQIDIYLAPMTGDYTKALQTVRTTTQPVPPNVMPALEKAILALQGKDAAARREAASAIATLPQPLDDIKVRYLAALGDYPAALRQVGTSVLKNKDPSGRAWLFTPVMAPALRDPGFPALARQLGLMDYWKNSGTKPDVCKSAQTPPFCGMI</sequence>
<evidence type="ECO:0000256" key="1">
    <source>
        <dbReference type="SAM" id="Phobius"/>
    </source>
</evidence>
<organism evidence="3 4">
    <name type="scientific">Sphingomonas kaistensis</name>
    <dbReference type="NCBI Taxonomy" id="298708"/>
    <lineage>
        <taxon>Bacteria</taxon>
        <taxon>Pseudomonadati</taxon>
        <taxon>Pseudomonadota</taxon>
        <taxon>Alphaproteobacteria</taxon>
        <taxon>Sphingomonadales</taxon>
        <taxon>Sphingomonadaceae</taxon>
        <taxon>Sphingomonas</taxon>
    </lineage>
</organism>
<dbReference type="Gene3D" id="3.40.50.10140">
    <property type="entry name" value="Toll/interleukin-1 receptor homology (TIR) domain"/>
    <property type="match status" value="1"/>
</dbReference>
<comment type="caution">
    <text evidence="3">The sequence shown here is derived from an EMBL/GenBank/DDBJ whole genome shotgun (WGS) entry which is preliminary data.</text>
</comment>
<dbReference type="InterPro" id="IPR011990">
    <property type="entry name" value="TPR-like_helical_dom_sf"/>
</dbReference>
<gene>
    <name evidence="3" type="ORF">GGQ97_002486</name>
</gene>
<accession>A0A7X5Y8D7</accession>
<keyword evidence="4" id="KW-1185">Reference proteome</keyword>
<evidence type="ECO:0000259" key="2">
    <source>
        <dbReference type="PROSITE" id="PS50104"/>
    </source>
</evidence>
<dbReference type="InterPro" id="IPR035897">
    <property type="entry name" value="Toll_tir_struct_dom_sf"/>
</dbReference>
<dbReference type="Gene3D" id="1.25.40.10">
    <property type="entry name" value="Tetratricopeptide repeat domain"/>
    <property type="match status" value="1"/>
</dbReference>
<evidence type="ECO:0000313" key="4">
    <source>
        <dbReference type="Proteomes" id="UP000558192"/>
    </source>
</evidence>
<name>A0A7X5Y8D7_9SPHN</name>
<proteinExistence type="predicted"/>
<dbReference type="Proteomes" id="UP000558192">
    <property type="component" value="Unassembled WGS sequence"/>
</dbReference>
<protein>
    <submittedName>
        <fullName evidence="3">Tetratricopeptide (TPR) repeat protein</fullName>
    </submittedName>
</protein>
<dbReference type="SUPFAM" id="SSF48452">
    <property type="entry name" value="TPR-like"/>
    <property type="match status" value="1"/>
</dbReference>
<dbReference type="SUPFAM" id="SSF52200">
    <property type="entry name" value="Toll/Interleukin receptor TIR domain"/>
    <property type="match status" value="1"/>
</dbReference>
<keyword evidence="1" id="KW-0812">Transmembrane</keyword>
<dbReference type="RefSeq" id="WP_168070063.1">
    <property type="nucleotide sequence ID" value="NZ_JAATJC010000001.1"/>
</dbReference>
<dbReference type="InterPro" id="IPR000157">
    <property type="entry name" value="TIR_dom"/>
</dbReference>
<keyword evidence="1" id="KW-1133">Transmembrane helix</keyword>
<dbReference type="AlphaFoldDB" id="A0A7X5Y8D7"/>
<keyword evidence="1" id="KW-0472">Membrane</keyword>
<dbReference type="PROSITE" id="PS50104">
    <property type="entry name" value="TIR"/>
    <property type="match status" value="1"/>
</dbReference>
<feature type="transmembrane region" description="Helical" evidence="1">
    <location>
        <begin position="172"/>
        <end position="193"/>
    </location>
</feature>
<dbReference type="Pfam" id="PF13676">
    <property type="entry name" value="TIR_2"/>
    <property type="match status" value="1"/>
</dbReference>
<evidence type="ECO:0000313" key="3">
    <source>
        <dbReference type="EMBL" id="NJC06693.1"/>
    </source>
</evidence>